<dbReference type="AlphaFoldDB" id="A0A553PM98"/>
<keyword evidence="2" id="KW-0106">Calcium</keyword>
<evidence type="ECO:0000256" key="2">
    <source>
        <dbReference type="ARBA" id="ARBA00022837"/>
    </source>
</evidence>
<dbReference type="PROSITE" id="PS00018">
    <property type="entry name" value="EF_HAND_1"/>
    <property type="match status" value="1"/>
</dbReference>
<dbReference type="PROSITE" id="PS50222">
    <property type="entry name" value="EF_HAND_2"/>
    <property type="match status" value="3"/>
</dbReference>
<dbReference type="SMART" id="SM00054">
    <property type="entry name" value="EFh"/>
    <property type="match status" value="3"/>
</dbReference>
<comment type="caution">
    <text evidence="4">The sequence shown here is derived from an EMBL/GenBank/DDBJ whole genome shotgun (WGS) entry which is preliminary data.</text>
</comment>
<evidence type="ECO:0000313" key="5">
    <source>
        <dbReference type="Proteomes" id="UP000318571"/>
    </source>
</evidence>
<evidence type="ECO:0000313" key="4">
    <source>
        <dbReference type="EMBL" id="TRY78808.1"/>
    </source>
</evidence>
<proteinExistence type="predicted"/>
<evidence type="ECO:0000259" key="3">
    <source>
        <dbReference type="PROSITE" id="PS50222"/>
    </source>
</evidence>
<dbReference type="EMBL" id="VCGU01000003">
    <property type="protein sequence ID" value="TRY78808.1"/>
    <property type="molecule type" value="Genomic_DNA"/>
</dbReference>
<protein>
    <recommendedName>
        <fullName evidence="3">EF-hand domain-containing protein</fullName>
    </recommendedName>
</protein>
<dbReference type="PANTHER" id="PTHR23050">
    <property type="entry name" value="CALCIUM BINDING PROTEIN"/>
    <property type="match status" value="1"/>
</dbReference>
<dbReference type="Proteomes" id="UP000318571">
    <property type="component" value="Chromosome 11"/>
</dbReference>
<dbReference type="InterPro" id="IPR050145">
    <property type="entry name" value="Centrin_CML-like"/>
</dbReference>
<feature type="domain" description="EF-hand" evidence="3">
    <location>
        <begin position="21"/>
        <end position="47"/>
    </location>
</feature>
<keyword evidence="1" id="KW-0677">Repeat</keyword>
<dbReference type="InterPro" id="IPR002048">
    <property type="entry name" value="EF_hand_dom"/>
</dbReference>
<dbReference type="STRING" id="6832.A0A553PM98"/>
<dbReference type="InterPro" id="IPR011992">
    <property type="entry name" value="EF-hand-dom_pair"/>
</dbReference>
<dbReference type="InterPro" id="IPR018247">
    <property type="entry name" value="EF_Hand_1_Ca_BS"/>
</dbReference>
<dbReference type="Pfam" id="PF13499">
    <property type="entry name" value="EF-hand_7"/>
    <property type="match status" value="1"/>
</dbReference>
<dbReference type="Gene3D" id="1.10.238.10">
    <property type="entry name" value="EF-hand"/>
    <property type="match status" value="2"/>
</dbReference>
<feature type="domain" description="EF-hand" evidence="3">
    <location>
        <begin position="84"/>
        <end position="115"/>
    </location>
</feature>
<dbReference type="SUPFAM" id="SSF47473">
    <property type="entry name" value="EF-hand"/>
    <property type="match status" value="1"/>
</dbReference>
<dbReference type="Pfam" id="PF13833">
    <property type="entry name" value="EF-hand_8"/>
    <property type="match status" value="1"/>
</dbReference>
<name>A0A553PM98_TIGCA</name>
<gene>
    <name evidence="4" type="ORF">TCAL_07582</name>
</gene>
<evidence type="ECO:0000256" key="1">
    <source>
        <dbReference type="ARBA" id="ARBA00022737"/>
    </source>
</evidence>
<accession>A0A553PM98</accession>
<organism evidence="4 5">
    <name type="scientific">Tigriopus californicus</name>
    <name type="common">Marine copepod</name>
    <dbReference type="NCBI Taxonomy" id="6832"/>
    <lineage>
        <taxon>Eukaryota</taxon>
        <taxon>Metazoa</taxon>
        <taxon>Ecdysozoa</taxon>
        <taxon>Arthropoda</taxon>
        <taxon>Crustacea</taxon>
        <taxon>Multicrustacea</taxon>
        <taxon>Hexanauplia</taxon>
        <taxon>Copepoda</taxon>
        <taxon>Harpacticoida</taxon>
        <taxon>Harpacticidae</taxon>
        <taxon>Tigriopus</taxon>
    </lineage>
</organism>
<keyword evidence="5" id="KW-1185">Reference proteome</keyword>
<reference evidence="4 5" key="1">
    <citation type="journal article" date="2018" name="Nat. Ecol. Evol.">
        <title>Genomic signatures of mitonuclear coevolution across populations of Tigriopus californicus.</title>
        <authorList>
            <person name="Barreto F.S."/>
            <person name="Watson E.T."/>
            <person name="Lima T.G."/>
            <person name="Willett C.S."/>
            <person name="Edmands S."/>
            <person name="Li W."/>
            <person name="Burton R.S."/>
        </authorList>
    </citation>
    <scope>NUCLEOTIDE SEQUENCE [LARGE SCALE GENOMIC DNA]</scope>
    <source>
        <strain evidence="4 5">San Diego</strain>
    </source>
</reference>
<dbReference type="CDD" id="cd00051">
    <property type="entry name" value="EFh"/>
    <property type="match status" value="2"/>
</dbReference>
<sequence>MLLNQIIWARTTTSKIRAHLYFREELEIMFAEKDRDHDGFLSFEEFVGLETKIEKAFKAMDRDGDGFITKSEFKKICRNLTTEQVEAAFAKFDKAGNGKLNYLEFCGMMNARKHSASSSPNGSATPEMAHK</sequence>
<feature type="domain" description="EF-hand" evidence="3">
    <location>
        <begin position="48"/>
        <end position="83"/>
    </location>
</feature>
<dbReference type="GO" id="GO:0005509">
    <property type="term" value="F:calcium ion binding"/>
    <property type="evidence" value="ECO:0007669"/>
    <property type="project" value="InterPro"/>
</dbReference>